<accession>A0ABT7B5M7</accession>
<comment type="caution">
    <text evidence="1">The sequence shown here is derived from an EMBL/GenBank/DDBJ whole genome shotgun (WGS) entry which is preliminary data.</text>
</comment>
<sequence length="135" mass="15557">MQLFFAPQLAKNPSVIKLRLHLLYPIETSNRDFSTVSYDQHHSLKLEAALEISFKNRLSLRRYLESDEYKTLTVDMPKYIKSFQPYPQRSRSTLVYNGQPTLVGQRGLVGAQSIEQLGAINQIQESVTQLMLVNR</sequence>
<keyword evidence="2" id="KW-1185">Reference proteome</keyword>
<name>A0ABT7B5M7_9CYAN</name>
<gene>
    <name evidence="1" type="ORF">PMG25_10315</name>
</gene>
<dbReference type="Proteomes" id="UP001235849">
    <property type="component" value="Unassembled WGS sequence"/>
</dbReference>
<dbReference type="EMBL" id="JAQOSO010000055">
    <property type="protein sequence ID" value="MDJ1174483.1"/>
    <property type="molecule type" value="Genomic_DNA"/>
</dbReference>
<evidence type="ECO:0000313" key="1">
    <source>
        <dbReference type="EMBL" id="MDJ1174483.1"/>
    </source>
</evidence>
<protein>
    <submittedName>
        <fullName evidence="1">Uncharacterized protein</fullName>
    </submittedName>
</protein>
<dbReference type="RefSeq" id="WP_283766813.1">
    <property type="nucleotide sequence ID" value="NZ_JAQOSO010000055.1"/>
</dbReference>
<organism evidence="1 2">
    <name type="scientific">Roseofilum capinflatum BLCC-M114</name>
    <dbReference type="NCBI Taxonomy" id="3022440"/>
    <lineage>
        <taxon>Bacteria</taxon>
        <taxon>Bacillati</taxon>
        <taxon>Cyanobacteriota</taxon>
        <taxon>Cyanophyceae</taxon>
        <taxon>Desertifilales</taxon>
        <taxon>Desertifilaceae</taxon>
        <taxon>Roseofilum</taxon>
        <taxon>Roseofilum capinflatum</taxon>
    </lineage>
</organism>
<reference evidence="1 2" key="1">
    <citation type="submission" date="2023-01" db="EMBL/GenBank/DDBJ databases">
        <title>Novel diversity within Roseofilum (Cyanobacteria; Desertifilaceae) from marine benthic mats with descriptions of four novel species.</title>
        <authorList>
            <person name="Wang Y."/>
            <person name="Berthold D.E."/>
            <person name="Hu J."/>
            <person name="Lefler F.W."/>
            <person name="Laughinghouse H.D. IV."/>
        </authorList>
    </citation>
    <scope>NUCLEOTIDE SEQUENCE [LARGE SCALE GENOMIC DNA]</scope>
    <source>
        <strain evidence="1 2">BLCC-M114</strain>
    </source>
</reference>
<evidence type="ECO:0000313" key="2">
    <source>
        <dbReference type="Proteomes" id="UP001235849"/>
    </source>
</evidence>
<proteinExistence type="predicted"/>